<proteinExistence type="inferred from homology"/>
<evidence type="ECO:0000259" key="3">
    <source>
        <dbReference type="Pfam" id="PF02517"/>
    </source>
</evidence>
<feature type="transmembrane region" description="Helical" evidence="2">
    <location>
        <begin position="50"/>
        <end position="70"/>
    </location>
</feature>
<dbReference type="PANTHER" id="PTHR36435">
    <property type="entry name" value="SLR1288 PROTEIN"/>
    <property type="match status" value="1"/>
</dbReference>
<keyword evidence="4" id="KW-0378">Hydrolase</keyword>
<feature type="domain" description="CAAX prenyl protease 2/Lysostaphin resistance protein A-like" evidence="3">
    <location>
        <begin position="129"/>
        <end position="220"/>
    </location>
</feature>
<gene>
    <name evidence="4" type="ORF">CAC02_10370</name>
</gene>
<dbReference type="Pfam" id="PF02517">
    <property type="entry name" value="Rce1-like"/>
    <property type="match status" value="1"/>
</dbReference>
<reference evidence="4 5" key="1">
    <citation type="journal article" date="2018" name="Sci. Rep.">
        <title>Network-guided genomic and metagenomic analysis of the faecal microbiota of the critically endangered kakapo.</title>
        <authorList>
            <person name="Waite D.W."/>
            <person name="Dsouza M."/>
            <person name="Sekiguchi Y."/>
            <person name="Hugenholtz P."/>
            <person name="Taylor M.W."/>
        </authorList>
    </citation>
    <scope>NUCLEOTIDE SEQUENCE [LARGE SCALE GENOMIC DNA]</scope>
    <source>
        <strain evidence="4 5">BI02</strain>
    </source>
</reference>
<dbReference type="PANTHER" id="PTHR36435:SF1">
    <property type="entry name" value="CAAX AMINO TERMINAL PROTEASE FAMILY PROTEIN"/>
    <property type="match status" value="1"/>
</dbReference>
<keyword evidence="2" id="KW-1133">Transmembrane helix</keyword>
<comment type="similarity">
    <text evidence="1">Belongs to the UPF0177 family.</text>
</comment>
<sequence>MLNHLFLGSHRGNRVVILALPLLFYTLLFRSFPHLLGVFFTKHTINDFEGIVLLCAYYTLVSFLLVGYLLKQNGRAFFKVRFHSHCIGLVILLALANLILSATLLYYLPLPLNQAVLNESRIHSAEKLLLVRFYWGGIVALINEELFYRGVLMSTYFKNSHYHLDILASTICFASVHLTWSSWSWFDFIQYIPAGLSLGLTFKWTRSIYYPILLHFLVNYGPRIIAMILT</sequence>
<dbReference type="AlphaFoldDB" id="A0A368UAQ9"/>
<keyword evidence="4" id="KW-0645">Protease</keyword>
<accession>A0A368UAQ9</accession>
<keyword evidence="2" id="KW-0812">Transmembrane</keyword>
<dbReference type="GO" id="GO:0008237">
    <property type="term" value="F:metallopeptidase activity"/>
    <property type="evidence" value="ECO:0007669"/>
    <property type="project" value="UniProtKB-KW"/>
</dbReference>
<organism evidence="4 5">
    <name type="scientific">Streptococcus gallolyticus</name>
    <dbReference type="NCBI Taxonomy" id="315405"/>
    <lineage>
        <taxon>Bacteria</taxon>
        <taxon>Bacillati</taxon>
        <taxon>Bacillota</taxon>
        <taxon>Bacilli</taxon>
        <taxon>Lactobacillales</taxon>
        <taxon>Streptococcaceae</taxon>
        <taxon>Streptococcus</taxon>
    </lineage>
</organism>
<dbReference type="GO" id="GO:0004175">
    <property type="term" value="F:endopeptidase activity"/>
    <property type="evidence" value="ECO:0007669"/>
    <property type="project" value="UniProtKB-ARBA"/>
</dbReference>
<dbReference type="GO" id="GO:0006508">
    <property type="term" value="P:proteolysis"/>
    <property type="evidence" value="ECO:0007669"/>
    <property type="project" value="UniProtKB-KW"/>
</dbReference>
<evidence type="ECO:0000256" key="2">
    <source>
        <dbReference type="SAM" id="Phobius"/>
    </source>
</evidence>
<feature type="transmembrane region" description="Helical" evidence="2">
    <location>
        <begin position="128"/>
        <end position="148"/>
    </location>
</feature>
<evidence type="ECO:0000313" key="5">
    <source>
        <dbReference type="Proteomes" id="UP000253215"/>
    </source>
</evidence>
<evidence type="ECO:0000313" key="4">
    <source>
        <dbReference type="EMBL" id="RCW16130.1"/>
    </source>
</evidence>
<feature type="transmembrane region" description="Helical" evidence="2">
    <location>
        <begin position="82"/>
        <end position="108"/>
    </location>
</feature>
<feature type="transmembrane region" description="Helical" evidence="2">
    <location>
        <begin position="160"/>
        <end position="180"/>
    </location>
</feature>
<dbReference type="Proteomes" id="UP000253215">
    <property type="component" value="Unassembled WGS sequence"/>
</dbReference>
<evidence type="ECO:0000256" key="1">
    <source>
        <dbReference type="ARBA" id="ARBA00009067"/>
    </source>
</evidence>
<keyword evidence="4" id="KW-0482">Metalloprotease</keyword>
<dbReference type="InterPro" id="IPR052710">
    <property type="entry name" value="CAAX_protease"/>
</dbReference>
<dbReference type="GO" id="GO:0080120">
    <property type="term" value="P:CAAX-box protein maturation"/>
    <property type="evidence" value="ECO:0007669"/>
    <property type="project" value="UniProtKB-ARBA"/>
</dbReference>
<feature type="transmembrane region" description="Helical" evidence="2">
    <location>
        <begin position="208"/>
        <end position="229"/>
    </location>
</feature>
<name>A0A368UAQ9_9STRE</name>
<comment type="caution">
    <text evidence="4">The sequence shown here is derived from an EMBL/GenBank/DDBJ whole genome shotgun (WGS) entry which is preliminary data.</text>
</comment>
<dbReference type="InterPro" id="IPR003675">
    <property type="entry name" value="Rce1/LyrA-like_dom"/>
</dbReference>
<feature type="transmembrane region" description="Helical" evidence="2">
    <location>
        <begin position="12"/>
        <end position="30"/>
    </location>
</feature>
<protein>
    <submittedName>
        <fullName evidence="4">CPBP family intramembrane metalloprotease</fullName>
    </submittedName>
</protein>
<dbReference type="EMBL" id="NETH01000078">
    <property type="protein sequence ID" value="RCW16130.1"/>
    <property type="molecule type" value="Genomic_DNA"/>
</dbReference>
<keyword evidence="2" id="KW-0472">Membrane</keyword>